<dbReference type="EMBL" id="MLJW01002297">
    <property type="protein sequence ID" value="OIQ75041.1"/>
    <property type="molecule type" value="Genomic_DNA"/>
</dbReference>
<accession>A0A1J5PUA0</accession>
<protein>
    <submittedName>
        <fullName evidence="2">Uncharacterized protein</fullName>
    </submittedName>
</protein>
<feature type="region of interest" description="Disordered" evidence="1">
    <location>
        <begin position="1"/>
        <end position="173"/>
    </location>
</feature>
<name>A0A1J5PUA0_9ZZZZ</name>
<feature type="compositionally biased region" description="Basic and acidic residues" evidence="1">
    <location>
        <begin position="1"/>
        <end position="34"/>
    </location>
</feature>
<feature type="compositionally biased region" description="Basic and acidic residues" evidence="1">
    <location>
        <begin position="130"/>
        <end position="150"/>
    </location>
</feature>
<comment type="caution">
    <text evidence="2">The sequence shown here is derived from an EMBL/GenBank/DDBJ whole genome shotgun (WGS) entry which is preliminary data.</text>
</comment>
<feature type="compositionally biased region" description="Basic and acidic residues" evidence="1">
    <location>
        <begin position="64"/>
        <end position="116"/>
    </location>
</feature>
<sequence length="173" mass="19849">MLRHAVDEQEPEAALRREHLTDQHAEQAKRKADPETIDDIWQAGGHQNPEHGAAGRKPQYLGRADQHGRQAANRTEREQGHRHQSVHDTEGDLGGHAETENQQHDRIERDFRDGVEACKYGLGNISGEAPHSEDQTERKTDQRREHESQNKRFQRRCGMIPKHPRAEETGEID</sequence>
<dbReference type="AlphaFoldDB" id="A0A1J5PUA0"/>
<evidence type="ECO:0000313" key="2">
    <source>
        <dbReference type="EMBL" id="OIQ75041.1"/>
    </source>
</evidence>
<proteinExistence type="predicted"/>
<gene>
    <name evidence="2" type="ORF">GALL_432970</name>
</gene>
<organism evidence="2">
    <name type="scientific">mine drainage metagenome</name>
    <dbReference type="NCBI Taxonomy" id="410659"/>
    <lineage>
        <taxon>unclassified sequences</taxon>
        <taxon>metagenomes</taxon>
        <taxon>ecological metagenomes</taxon>
    </lineage>
</organism>
<reference evidence="2" key="1">
    <citation type="submission" date="2016-10" db="EMBL/GenBank/DDBJ databases">
        <title>Sequence of Gallionella enrichment culture.</title>
        <authorList>
            <person name="Poehlein A."/>
            <person name="Muehling M."/>
            <person name="Daniel R."/>
        </authorList>
    </citation>
    <scope>NUCLEOTIDE SEQUENCE</scope>
</reference>
<feature type="compositionally biased region" description="Basic and acidic residues" evidence="1">
    <location>
        <begin position="164"/>
        <end position="173"/>
    </location>
</feature>
<evidence type="ECO:0000256" key="1">
    <source>
        <dbReference type="SAM" id="MobiDB-lite"/>
    </source>
</evidence>